<name>A0AAD7W042_9TELE</name>
<dbReference type="Pfam" id="PF00129">
    <property type="entry name" value="MHC_I"/>
    <property type="match status" value="1"/>
</dbReference>
<feature type="signal peptide" evidence="4">
    <location>
        <begin position="1"/>
        <end position="18"/>
    </location>
</feature>
<dbReference type="InterPro" id="IPR007110">
    <property type="entry name" value="Ig-like_dom"/>
</dbReference>
<proteinExistence type="inferred from homology"/>
<dbReference type="AlphaFoldDB" id="A0AAD7W042"/>
<keyword evidence="1" id="KW-0325">Glycoprotein</keyword>
<evidence type="ECO:0000313" key="7">
    <source>
        <dbReference type="Proteomes" id="UP001221898"/>
    </source>
</evidence>
<comment type="caution">
    <text evidence="6">The sequence shown here is derived from an EMBL/GenBank/DDBJ whole genome shotgun (WGS) entry which is preliminary data.</text>
</comment>
<dbReference type="EMBL" id="JAINUG010000513">
    <property type="protein sequence ID" value="KAJ8367029.1"/>
    <property type="molecule type" value="Genomic_DNA"/>
</dbReference>
<dbReference type="PROSITE" id="PS00290">
    <property type="entry name" value="IG_MHC"/>
    <property type="match status" value="1"/>
</dbReference>
<dbReference type="InterPro" id="IPR013783">
    <property type="entry name" value="Ig-like_fold"/>
</dbReference>
<comment type="similarity">
    <text evidence="3">Belongs to the MHC class I family.</text>
</comment>
<reference evidence="6" key="1">
    <citation type="journal article" date="2023" name="Science">
        <title>Genome structures resolve the early diversification of teleost fishes.</title>
        <authorList>
            <person name="Parey E."/>
            <person name="Louis A."/>
            <person name="Montfort J."/>
            <person name="Bouchez O."/>
            <person name="Roques C."/>
            <person name="Iampietro C."/>
            <person name="Lluch J."/>
            <person name="Castinel A."/>
            <person name="Donnadieu C."/>
            <person name="Desvignes T."/>
            <person name="Floi Bucao C."/>
            <person name="Jouanno E."/>
            <person name="Wen M."/>
            <person name="Mejri S."/>
            <person name="Dirks R."/>
            <person name="Jansen H."/>
            <person name="Henkel C."/>
            <person name="Chen W.J."/>
            <person name="Zahm M."/>
            <person name="Cabau C."/>
            <person name="Klopp C."/>
            <person name="Thompson A.W."/>
            <person name="Robinson-Rechavi M."/>
            <person name="Braasch I."/>
            <person name="Lecointre G."/>
            <person name="Bobe J."/>
            <person name="Postlethwait J.H."/>
            <person name="Berthelot C."/>
            <person name="Roest Crollius H."/>
            <person name="Guiguen Y."/>
        </authorList>
    </citation>
    <scope>NUCLEOTIDE SEQUENCE</scope>
    <source>
        <strain evidence="6">NC1722</strain>
    </source>
</reference>
<evidence type="ECO:0000256" key="4">
    <source>
        <dbReference type="SAM" id="SignalP"/>
    </source>
</evidence>
<protein>
    <recommendedName>
        <fullName evidence="5">Ig-like domain-containing protein</fullName>
    </recommendedName>
</protein>
<dbReference type="SUPFAM" id="SSF48726">
    <property type="entry name" value="Immunoglobulin"/>
    <property type="match status" value="1"/>
</dbReference>
<evidence type="ECO:0000256" key="2">
    <source>
        <dbReference type="ARBA" id="ARBA00023319"/>
    </source>
</evidence>
<evidence type="ECO:0000256" key="3">
    <source>
        <dbReference type="RuleBase" id="RU004439"/>
    </source>
</evidence>
<dbReference type="PANTHER" id="PTHR16675:SF193">
    <property type="entry name" value="LOC571647 PROTEIN-RELATED"/>
    <property type="match status" value="1"/>
</dbReference>
<dbReference type="GO" id="GO:0009897">
    <property type="term" value="C:external side of plasma membrane"/>
    <property type="evidence" value="ECO:0007669"/>
    <property type="project" value="TreeGrafter"/>
</dbReference>
<dbReference type="Gene3D" id="2.60.40.10">
    <property type="entry name" value="Immunoglobulins"/>
    <property type="match status" value="1"/>
</dbReference>
<dbReference type="GO" id="GO:0005615">
    <property type="term" value="C:extracellular space"/>
    <property type="evidence" value="ECO:0007669"/>
    <property type="project" value="TreeGrafter"/>
</dbReference>
<dbReference type="PRINTS" id="PR01638">
    <property type="entry name" value="MHCCLASSI"/>
</dbReference>
<evidence type="ECO:0000313" key="6">
    <source>
        <dbReference type="EMBL" id="KAJ8367029.1"/>
    </source>
</evidence>
<dbReference type="PANTHER" id="PTHR16675">
    <property type="entry name" value="MHC CLASS I-RELATED"/>
    <property type="match status" value="1"/>
</dbReference>
<keyword evidence="7" id="KW-1185">Reference proteome</keyword>
<dbReference type="PROSITE" id="PS50835">
    <property type="entry name" value="IG_LIKE"/>
    <property type="match status" value="1"/>
</dbReference>
<accession>A0AAD7W042</accession>
<feature type="chain" id="PRO_5042245507" description="Ig-like domain-containing protein" evidence="4">
    <location>
        <begin position="19"/>
        <end position="374"/>
    </location>
</feature>
<evidence type="ECO:0000256" key="1">
    <source>
        <dbReference type="ARBA" id="ARBA00023180"/>
    </source>
</evidence>
<keyword evidence="2" id="KW-0393">Immunoglobulin domain</keyword>
<dbReference type="InterPro" id="IPR011162">
    <property type="entry name" value="MHC_I/II-like_Ag-recog"/>
</dbReference>
<organism evidence="6 7">
    <name type="scientific">Aldrovandia affinis</name>
    <dbReference type="NCBI Taxonomy" id="143900"/>
    <lineage>
        <taxon>Eukaryota</taxon>
        <taxon>Metazoa</taxon>
        <taxon>Chordata</taxon>
        <taxon>Craniata</taxon>
        <taxon>Vertebrata</taxon>
        <taxon>Euteleostomi</taxon>
        <taxon>Actinopterygii</taxon>
        <taxon>Neopterygii</taxon>
        <taxon>Teleostei</taxon>
        <taxon>Notacanthiformes</taxon>
        <taxon>Halosauridae</taxon>
        <taxon>Aldrovandia</taxon>
    </lineage>
</organism>
<dbReference type="SUPFAM" id="SSF54452">
    <property type="entry name" value="MHC antigen-recognition domain"/>
    <property type="match status" value="1"/>
</dbReference>
<dbReference type="SMART" id="SM00407">
    <property type="entry name" value="IGc1"/>
    <property type="match status" value="1"/>
</dbReference>
<dbReference type="Gene3D" id="3.30.500.10">
    <property type="entry name" value="MHC class I-like antigen recognition-like"/>
    <property type="match status" value="1"/>
</dbReference>
<dbReference type="InterPro" id="IPR001039">
    <property type="entry name" value="MHC_I_a_a1/a2"/>
</dbReference>
<dbReference type="InterPro" id="IPR036179">
    <property type="entry name" value="Ig-like_dom_sf"/>
</dbReference>
<keyword evidence="4" id="KW-0732">Signal</keyword>
<dbReference type="InterPro" id="IPR050208">
    <property type="entry name" value="MHC_class-I_related"/>
</dbReference>
<dbReference type="InterPro" id="IPR037055">
    <property type="entry name" value="MHC_I-like_Ag-recog_sf"/>
</dbReference>
<dbReference type="GO" id="GO:0006955">
    <property type="term" value="P:immune response"/>
    <property type="evidence" value="ECO:0007669"/>
    <property type="project" value="TreeGrafter"/>
</dbReference>
<dbReference type="InterPro" id="IPR003597">
    <property type="entry name" value="Ig_C1-set"/>
</dbReference>
<feature type="domain" description="Ig-like" evidence="5">
    <location>
        <begin position="210"/>
        <end position="305"/>
    </location>
</feature>
<sequence>MDSFIFLLLLGVFTRVHSETHELQYIYTALSKPIEMPGVYKFTAMGILDGRPIDKYNSQEKVKEPVQEWMRNNPKDYWEKGTQSRKSKEQWFDVNVNILMDRMRQNHSDVHILQWTHGCKAEVQPGGGLKYVEGFDQYGYDGEDFLSFNAADRQWVAPVTEAVATKKKWDDVDILNLYTQGYLEKECVQSLERFLKFQEEFFGRMDDSPPKVHVWAKESFQPGKLILVCLATEFFPKDVKVDIFRGKLRLDESDGVTSSGVRPNGMVVAGKGETFQLRKTLEIEKSDTSEYSCVVNHRTLSVPLETKWDGKVTSDVATPIDLNIGVNIGGIIGGIIGAIITLLAVGACCVTASGTGYEVSCPLRSQQALLRWWY</sequence>
<dbReference type="FunFam" id="3.30.500.10:FF:000005">
    <property type="entry name" value="MHC class I antigen ZKA transcript variant 1"/>
    <property type="match status" value="1"/>
</dbReference>
<dbReference type="Proteomes" id="UP001221898">
    <property type="component" value="Unassembled WGS sequence"/>
</dbReference>
<dbReference type="InterPro" id="IPR003006">
    <property type="entry name" value="Ig/MHC_CS"/>
</dbReference>
<evidence type="ECO:0000259" key="5">
    <source>
        <dbReference type="PROSITE" id="PS50835"/>
    </source>
</evidence>
<dbReference type="InterPro" id="IPR011161">
    <property type="entry name" value="MHC_I-like_Ag-recog"/>
</dbReference>
<gene>
    <name evidence="6" type="ORF">AAFF_G00333660</name>
</gene>
<dbReference type="Pfam" id="PF07654">
    <property type="entry name" value="C1-set"/>
    <property type="match status" value="1"/>
</dbReference>